<reference evidence="4" key="1">
    <citation type="journal article" date="2019" name="Int. J. Syst. Evol. Microbiol.">
        <title>The Global Catalogue of Microorganisms (GCM) 10K type strain sequencing project: providing services to taxonomists for standard genome sequencing and annotation.</title>
        <authorList>
            <consortium name="The Broad Institute Genomics Platform"/>
            <consortium name="The Broad Institute Genome Sequencing Center for Infectious Disease"/>
            <person name="Wu L."/>
            <person name="Ma J."/>
        </authorList>
    </citation>
    <scope>NUCLEOTIDE SEQUENCE [LARGE SCALE GENOMIC DNA]</scope>
    <source>
        <strain evidence="4">KCTC 33576</strain>
    </source>
</reference>
<evidence type="ECO:0000313" key="4">
    <source>
        <dbReference type="Proteomes" id="UP001597391"/>
    </source>
</evidence>
<feature type="transmembrane region" description="Helical" evidence="2">
    <location>
        <begin position="140"/>
        <end position="157"/>
    </location>
</feature>
<protein>
    <recommendedName>
        <fullName evidence="5">2TM domain-containing protein</fullName>
    </recommendedName>
</protein>
<proteinExistence type="predicted"/>
<dbReference type="EMBL" id="JBHUOP010000001">
    <property type="protein sequence ID" value="MFD2839666.1"/>
    <property type="molecule type" value="Genomic_DNA"/>
</dbReference>
<gene>
    <name evidence="3" type="ORF">ACFSYH_03680</name>
</gene>
<keyword evidence="4" id="KW-1185">Reference proteome</keyword>
<name>A0ABW5XEM0_9MICO</name>
<organism evidence="3 4">
    <name type="scientific">Populibacterium corticicola</name>
    <dbReference type="NCBI Taxonomy" id="1812826"/>
    <lineage>
        <taxon>Bacteria</taxon>
        <taxon>Bacillati</taxon>
        <taxon>Actinomycetota</taxon>
        <taxon>Actinomycetes</taxon>
        <taxon>Micrococcales</taxon>
        <taxon>Jonesiaceae</taxon>
        <taxon>Populibacterium</taxon>
    </lineage>
</organism>
<evidence type="ECO:0000313" key="3">
    <source>
        <dbReference type="EMBL" id="MFD2839666.1"/>
    </source>
</evidence>
<dbReference type="Proteomes" id="UP001597391">
    <property type="component" value="Unassembled WGS sequence"/>
</dbReference>
<keyword evidence="2" id="KW-1133">Transmembrane helix</keyword>
<sequence>MTDPQYERFAPQNARRTDEPQPQIFPGETLGGIDPQARFAPPTPAVPVDTPPVPADEPVMPAIPVHQTPPGSPKVPSQFPPPSTKINPQFNAAQREYAELLAQRRHSIDRVLQQDLEKLERFENAAQARRYKTSLNRARVVFYVGWFAWVPFAWFISSHMLNLALALTCFGVMIVVPWIGTVVFWRENNRRYRALEQRVRTQPSTNLVDERHSAFTTKQPPIRRW</sequence>
<feature type="region of interest" description="Disordered" evidence="1">
    <location>
        <begin position="1"/>
        <end position="60"/>
    </location>
</feature>
<keyword evidence="2" id="KW-0812">Transmembrane</keyword>
<dbReference type="RefSeq" id="WP_377465171.1">
    <property type="nucleotide sequence ID" value="NZ_JBHUOP010000001.1"/>
</dbReference>
<accession>A0ABW5XEM0</accession>
<feature type="transmembrane region" description="Helical" evidence="2">
    <location>
        <begin position="163"/>
        <end position="185"/>
    </location>
</feature>
<comment type="caution">
    <text evidence="3">The sequence shown here is derived from an EMBL/GenBank/DDBJ whole genome shotgun (WGS) entry which is preliminary data.</text>
</comment>
<keyword evidence="2" id="KW-0472">Membrane</keyword>
<evidence type="ECO:0000256" key="2">
    <source>
        <dbReference type="SAM" id="Phobius"/>
    </source>
</evidence>
<feature type="compositionally biased region" description="Pro residues" evidence="1">
    <location>
        <begin position="41"/>
        <end position="55"/>
    </location>
</feature>
<evidence type="ECO:0000256" key="1">
    <source>
        <dbReference type="SAM" id="MobiDB-lite"/>
    </source>
</evidence>
<evidence type="ECO:0008006" key="5">
    <source>
        <dbReference type="Google" id="ProtNLM"/>
    </source>
</evidence>